<feature type="compositionally biased region" description="Low complexity" evidence="4">
    <location>
        <begin position="1"/>
        <end position="10"/>
    </location>
</feature>
<dbReference type="Pfam" id="PF00027">
    <property type="entry name" value="cNMP_binding"/>
    <property type="match status" value="1"/>
</dbReference>
<dbReference type="InterPro" id="IPR036390">
    <property type="entry name" value="WH_DNA-bd_sf"/>
</dbReference>
<keyword evidence="8" id="KW-1185">Reference proteome</keyword>
<dbReference type="SMART" id="SM00100">
    <property type="entry name" value="cNMP"/>
    <property type="match status" value="1"/>
</dbReference>
<dbReference type="CDD" id="cd00092">
    <property type="entry name" value="HTH_CRP"/>
    <property type="match status" value="1"/>
</dbReference>
<dbReference type="PROSITE" id="PS50042">
    <property type="entry name" value="CNMP_BINDING_3"/>
    <property type="match status" value="1"/>
</dbReference>
<evidence type="ECO:0000256" key="3">
    <source>
        <dbReference type="ARBA" id="ARBA00023163"/>
    </source>
</evidence>
<dbReference type="PRINTS" id="PR00034">
    <property type="entry name" value="HTHCRP"/>
</dbReference>
<dbReference type="InterPro" id="IPR012318">
    <property type="entry name" value="HTH_CRP"/>
</dbReference>
<reference evidence="7 8" key="1">
    <citation type="submission" date="2016-10" db="EMBL/GenBank/DDBJ databases">
        <authorList>
            <person name="de Groot N.N."/>
        </authorList>
    </citation>
    <scope>NUCLEOTIDE SEQUENCE [LARGE SCALE GENOMIC DNA]</scope>
    <source>
        <strain evidence="7 8">CGMCC 1.7054</strain>
    </source>
</reference>
<dbReference type="AlphaFoldDB" id="A0A1I7ME80"/>
<dbReference type="InterPro" id="IPR018490">
    <property type="entry name" value="cNMP-bd_dom_sf"/>
</dbReference>
<dbReference type="SMART" id="SM00419">
    <property type="entry name" value="HTH_CRP"/>
    <property type="match status" value="1"/>
</dbReference>
<dbReference type="Gene3D" id="2.60.120.10">
    <property type="entry name" value="Jelly Rolls"/>
    <property type="match status" value="1"/>
</dbReference>
<name>A0A1I7ME80_9MICC</name>
<dbReference type="SUPFAM" id="SSF51206">
    <property type="entry name" value="cAMP-binding domain-like"/>
    <property type="match status" value="1"/>
</dbReference>
<keyword evidence="3" id="KW-0804">Transcription</keyword>
<dbReference type="PANTHER" id="PTHR24567">
    <property type="entry name" value="CRP FAMILY TRANSCRIPTIONAL REGULATORY PROTEIN"/>
    <property type="match status" value="1"/>
</dbReference>
<dbReference type="Pfam" id="PF13545">
    <property type="entry name" value="HTH_Crp_2"/>
    <property type="match status" value="1"/>
</dbReference>
<dbReference type="PANTHER" id="PTHR24567:SF74">
    <property type="entry name" value="HTH-TYPE TRANSCRIPTIONAL REGULATOR ARCR"/>
    <property type="match status" value="1"/>
</dbReference>
<gene>
    <name evidence="7" type="ORF">SAMN04487966_101236</name>
</gene>
<evidence type="ECO:0000256" key="2">
    <source>
        <dbReference type="ARBA" id="ARBA00023125"/>
    </source>
</evidence>
<dbReference type="Gene3D" id="1.10.10.10">
    <property type="entry name" value="Winged helix-like DNA-binding domain superfamily/Winged helix DNA-binding domain"/>
    <property type="match status" value="1"/>
</dbReference>
<dbReference type="InterPro" id="IPR014710">
    <property type="entry name" value="RmlC-like_jellyroll"/>
</dbReference>
<dbReference type="EMBL" id="FPCG01000001">
    <property type="protein sequence ID" value="SFV20219.1"/>
    <property type="molecule type" value="Genomic_DNA"/>
</dbReference>
<evidence type="ECO:0000313" key="8">
    <source>
        <dbReference type="Proteomes" id="UP000198881"/>
    </source>
</evidence>
<dbReference type="SUPFAM" id="SSF46785">
    <property type="entry name" value="Winged helix' DNA-binding domain"/>
    <property type="match status" value="1"/>
</dbReference>
<dbReference type="PROSITE" id="PS51063">
    <property type="entry name" value="HTH_CRP_2"/>
    <property type="match status" value="1"/>
</dbReference>
<dbReference type="InterPro" id="IPR036388">
    <property type="entry name" value="WH-like_DNA-bd_sf"/>
</dbReference>
<evidence type="ECO:0000256" key="1">
    <source>
        <dbReference type="ARBA" id="ARBA00023015"/>
    </source>
</evidence>
<proteinExistence type="predicted"/>
<evidence type="ECO:0000259" key="5">
    <source>
        <dbReference type="PROSITE" id="PS50042"/>
    </source>
</evidence>
<protein>
    <submittedName>
        <fullName evidence="7">CRP/FNR family transcriptional regulator, anaerobic regulatory protein</fullName>
    </submittedName>
</protein>
<dbReference type="GO" id="GO:0005829">
    <property type="term" value="C:cytosol"/>
    <property type="evidence" value="ECO:0007669"/>
    <property type="project" value="TreeGrafter"/>
</dbReference>
<accession>A0A1I7ME80</accession>
<keyword evidence="2" id="KW-0238">DNA-binding</keyword>
<dbReference type="CDD" id="cd00038">
    <property type="entry name" value="CAP_ED"/>
    <property type="match status" value="1"/>
</dbReference>
<dbReference type="GO" id="GO:0003677">
    <property type="term" value="F:DNA binding"/>
    <property type="evidence" value="ECO:0007669"/>
    <property type="project" value="UniProtKB-KW"/>
</dbReference>
<organism evidence="7 8">
    <name type="scientific">Micrococcus terreus</name>
    <dbReference type="NCBI Taxonomy" id="574650"/>
    <lineage>
        <taxon>Bacteria</taxon>
        <taxon>Bacillati</taxon>
        <taxon>Actinomycetota</taxon>
        <taxon>Actinomycetes</taxon>
        <taxon>Micrococcales</taxon>
        <taxon>Micrococcaceae</taxon>
        <taxon>Micrococcus</taxon>
    </lineage>
</organism>
<feature type="region of interest" description="Disordered" evidence="4">
    <location>
        <begin position="1"/>
        <end position="20"/>
    </location>
</feature>
<dbReference type="GO" id="GO:0003700">
    <property type="term" value="F:DNA-binding transcription factor activity"/>
    <property type="evidence" value="ECO:0007669"/>
    <property type="project" value="TreeGrafter"/>
</dbReference>
<keyword evidence="1" id="KW-0805">Transcription regulation</keyword>
<feature type="domain" description="HTH crp-type" evidence="6">
    <location>
        <begin position="174"/>
        <end position="243"/>
    </location>
</feature>
<dbReference type="STRING" id="574650.SAMN04487966_101236"/>
<evidence type="ECO:0000259" key="6">
    <source>
        <dbReference type="PROSITE" id="PS51063"/>
    </source>
</evidence>
<sequence length="252" mass="27147">MRSEGSAAPAGPGGAESGAMRTLPLREIRRDEDNCVARVPIFAGLTPDQQQAVARLARPRLLQRGELLYADGDEPAGMSVVHTGQVALTRGSPQGRRRLIRVSGPGQTIGEQSFLTGARATDQAEALTDTRMCVFTHAALAGLMHEHPSIVLQMLRSVSERMAEAERRLALSSVDVDVRLADYLLDLPLERGSSSTVRLPLAKKDVASLIGTTPESFSRALTRLKDQGLVRVQADRVVLLDPDRLDALVAQA</sequence>
<dbReference type="Proteomes" id="UP000198881">
    <property type="component" value="Unassembled WGS sequence"/>
</dbReference>
<dbReference type="InterPro" id="IPR000595">
    <property type="entry name" value="cNMP-bd_dom"/>
</dbReference>
<feature type="domain" description="Cyclic nucleotide-binding" evidence="5">
    <location>
        <begin position="41"/>
        <end position="161"/>
    </location>
</feature>
<evidence type="ECO:0000313" key="7">
    <source>
        <dbReference type="EMBL" id="SFV20219.1"/>
    </source>
</evidence>
<evidence type="ECO:0000256" key="4">
    <source>
        <dbReference type="SAM" id="MobiDB-lite"/>
    </source>
</evidence>
<dbReference type="InterPro" id="IPR050397">
    <property type="entry name" value="Env_Response_Regulators"/>
</dbReference>